<feature type="region of interest" description="Disordered" evidence="6">
    <location>
        <begin position="723"/>
        <end position="755"/>
    </location>
</feature>
<dbReference type="InterPro" id="IPR007751">
    <property type="entry name" value="DUF676_lipase-like"/>
</dbReference>
<dbReference type="EMBL" id="CM003104">
    <property type="protein sequence ID" value="KUI71274.1"/>
    <property type="molecule type" value="Genomic_DNA"/>
</dbReference>
<dbReference type="InterPro" id="IPR050829">
    <property type="entry name" value="CorA_MIT"/>
</dbReference>
<dbReference type="Pfam" id="PF05057">
    <property type="entry name" value="DUF676"/>
    <property type="match status" value="1"/>
</dbReference>
<dbReference type="InterPro" id="IPR029058">
    <property type="entry name" value="AB_hydrolase_fold"/>
</dbReference>
<dbReference type="Proteomes" id="UP000078559">
    <property type="component" value="Chromosome 7"/>
</dbReference>
<evidence type="ECO:0000256" key="4">
    <source>
        <dbReference type="ARBA" id="ARBA00022989"/>
    </source>
</evidence>
<feature type="transmembrane region" description="Helical" evidence="7">
    <location>
        <begin position="1088"/>
        <end position="1109"/>
    </location>
</feature>
<evidence type="ECO:0000256" key="7">
    <source>
        <dbReference type="SAM" id="Phobius"/>
    </source>
</evidence>
<reference evidence="9" key="1">
    <citation type="submission" date="2014-12" db="EMBL/GenBank/DDBJ databases">
        <title>Genome Sequence of Valsa Canker Pathogens Uncovers a Specific Adaption of Colonization on Woody Bark.</title>
        <authorList>
            <person name="Yin Z."/>
            <person name="Liu H."/>
            <person name="Gao X."/>
            <person name="Li Z."/>
            <person name="Song N."/>
            <person name="Ke X."/>
            <person name="Dai Q."/>
            <person name="Wu Y."/>
            <person name="Sun Y."/>
            <person name="Xu J.-R."/>
            <person name="Kang Z.K."/>
            <person name="Wang L."/>
            <person name="Huang L."/>
        </authorList>
    </citation>
    <scope>NUCLEOTIDE SEQUENCE [LARGE SCALE GENOMIC DNA]</scope>
    <source>
        <strain evidence="9">03-8</strain>
    </source>
</reference>
<comment type="subcellular location">
    <subcellularLocation>
        <location evidence="1">Membrane</location>
        <topology evidence="1">Multi-pass membrane protein</topology>
    </subcellularLocation>
</comment>
<evidence type="ECO:0000256" key="6">
    <source>
        <dbReference type="SAM" id="MobiDB-lite"/>
    </source>
</evidence>
<dbReference type="SUPFAM" id="SSF53474">
    <property type="entry name" value="alpha/beta-Hydrolases"/>
    <property type="match status" value="1"/>
</dbReference>
<dbReference type="AlphaFoldDB" id="A0A194W482"/>
<accession>A0A194W482</accession>
<feature type="domain" description="DUF676" evidence="8">
    <location>
        <begin position="48"/>
        <end position="135"/>
    </location>
</feature>
<keyword evidence="10" id="KW-1185">Reference proteome</keyword>
<dbReference type="GO" id="GO:0016020">
    <property type="term" value="C:membrane"/>
    <property type="evidence" value="ECO:0007669"/>
    <property type="project" value="UniProtKB-SubCell"/>
</dbReference>
<evidence type="ECO:0000256" key="3">
    <source>
        <dbReference type="ARBA" id="ARBA00022692"/>
    </source>
</evidence>
<dbReference type="OrthoDB" id="361039at2759"/>
<evidence type="ECO:0000256" key="2">
    <source>
        <dbReference type="ARBA" id="ARBA00007920"/>
    </source>
</evidence>
<proteinExistence type="inferred from homology"/>
<feature type="compositionally biased region" description="Basic and acidic residues" evidence="6">
    <location>
        <begin position="502"/>
        <end position="516"/>
    </location>
</feature>
<comment type="similarity">
    <text evidence="2">Belongs to the putative lipase ROG1 family.</text>
</comment>
<keyword evidence="4 7" id="KW-1133">Transmembrane helix</keyword>
<keyword evidence="5 7" id="KW-0472">Membrane</keyword>
<feature type="compositionally biased region" description="Basic and acidic residues" evidence="6">
    <location>
        <begin position="922"/>
        <end position="933"/>
    </location>
</feature>
<evidence type="ECO:0000313" key="10">
    <source>
        <dbReference type="Proteomes" id="UP000078559"/>
    </source>
</evidence>
<evidence type="ECO:0000256" key="5">
    <source>
        <dbReference type="ARBA" id="ARBA00023136"/>
    </source>
</evidence>
<dbReference type="PANTHER" id="PTHR47685:SF1">
    <property type="entry name" value="MAGNESIUM TRANSPORT PROTEIN CORA"/>
    <property type="match status" value="1"/>
</dbReference>
<dbReference type="Gene3D" id="1.20.58.340">
    <property type="entry name" value="Magnesium transport protein CorA, transmembrane region"/>
    <property type="match status" value="1"/>
</dbReference>
<feature type="transmembrane region" description="Helical" evidence="7">
    <location>
        <begin position="1129"/>
        <end position="1149"/>
    </location>
</feature>
<feature type="region of interest" description="Disordered" evidence="6">
    <location>
        <begin position="350"/>
        <end position="525"/>
    </location>
</feature>
<protein>
    <submittedName>
        <fullName evidence="9">Protein SERAC1</fullName>
    </submittedName>
</protein>
<evidence type="ECO:0000313" key="9">
    <source>
        <dbReference type="EMBL" id="KUI71274.1"/>
    </source>
</evidence>
<feature type="region of interest" description="Disordered" evidence="6">
    <location>
        <begin position="907"/>
        <end position="935"/>
    </location>
</feature>
<feature type="compositionally biased region" description="Polar residues" evidence="6">
    <location>
        <begin position="422"/>
        <end position="470"/>
    </location>
</feature>
<feature type="compositionally biased region" description="Basic and acidic residues" evidence="6">
    <location>
        <begin position="723"/>
        <end position="746"/>
    </location>
</feature>
<dbReference type="InterPro" id="IPR002523">
    <property type="entry name" value="MgTranspt_CorA/ZnTranspt_ZntB"/>
</dbReference>
<name>A0A194W482_CYTMA</name>
<dbReference type="PANTHER" id="PTHR47685">
    <property type="entry name" value="MAGNESIUM TRANSPORT PROTEIN CORA"/>
    <property type="match status" value="1"/>
</dbReference>
<evidence type="ECO:0000259" key="8">
    <source>
        <dbReference type="Pfam" id="PF05057"/>
    </source>
</evidence>
<gene>
    <name evidence="9" type="ORF">VM1G_07418</name>
</gene>
<dbReference type="Gene3D" id="3.40.50.1820">
    <property type="entry name" value="alpha/beta hydrolase"/>
    <property type="match status" value="1"/>
</dbReference>
<dbReference type="Pfam" id="PF01544">
    <property type="entry name" value="CorA"/>
    <property type="match status" value="1"/>
</dbReference>
<dbReference type="GO" id="GO:0046873">
    <property type="term" value="F:metal ion transmembrane transporter activity"/>
    <property type="evidence" value="ECO:0007669"/>
    <property type="project" value="InterPro"/>
</dbReference>
<evidence type="ECO:0000256" key="1">
    <source>
        <dbReference type="ARBA" id="ARBA00004141"/>
    </source>
</evidence>
<keyword evidence="3 7" id="KW-0812">Transmembrane</keyword>
<sequence>MQTGMDLIAAFPLHPGLGSEAQTAPSWARGGIRKEVNTARVLSYDHGDMRHARNLKSMAEHLLRNISTERPGDTTGRPLFFICHSIGGLVAKLALTLAKRSTEHRSLLENCYGITFFATPHRGSSHLSNRDFKFRIQELLSLTDPFTPKLMDELKLDHPTLLKIDDNFKGLASELQIWTFYETEDSVFSADGVAGSDDIPFKVPITSMRSAILALRHENVYALQSNHTNCASFGMKNVQTMKMYLRDLAKAIRRAESLSKNSRHVHLRLERRVKVEVHGFYENYAAQGSSLGTTLRLLSTKQHSLQDFWKEGPDGLLEQRLHDIQPDASNHPEDAQFFPRRERAPSLMPLNDIHTVGNEPDNRARQPSAGGRPPLISAGVSRSMSRDDSGLKTDQSMEQPGEFQESASVSGAIDVSDGEYSPKQQTVTTPARASSRSLGCPSTTQSEPKGPISRTTTGSETLDSTASTYIDPSHSSSPRRRSSQLTGRLNPPADPSYSHLRQLRESEPASRQDMRRPSKRTSPSNATRKFVWIHIPFNNPLWVRKVFDTLSVKEQRDYVELFNSEHWASRHARGRHSQHHASFLKPACGYTPLMAKQPPLSPKGPASLRHARSDVSTLKQQGQGCIYLYLPFLHFDTYRNLIKRREMIRRRLIQGRTRPVPSDLAKETSKELLVIWKYLGHDPPLNCRRTLDQYRYPSLHDTSARDDDQMLYKMTKERAKASNIEHDFVSRPGSRGDSRAYTHTQREEDDDDLFSDEIDDLRSEADNDLEDGDADIDPDDGILDGNVLMVDQLWLWVIDTTSLITFFPSREGDPMEGPLYQQADLRDSIFNEVNADLTQRCENALDLAALAVLQAVSVLIDRSSHPNLEIFRIFEEAISILTEKMTSSLKRFRTLGYRDKYGIEEEEEDHDLKTASIRARHKREDERAERENQDNTSALLELRDIEDELSTLKHLFEEQEEQIKTMLTIYSNYGCSETITPSSNLPAGLATYTFGNNVDNQRTATPPPALPPHTPLSQLTKNGMSFLDEALAKLKSYRTQAEDMIKRVVTTRHDFDKLLETVQRQAQIDEVRLSRQQADLASAQNRSVMIFTVFTVIFLPLSFFTSLFGMNTQEWGGGGNLPLHTIGSISLPASAFLVIVALVVAWSISVRKAFKNLRRGMQSYQKRTRQWWNEQVLTLLFDSDETKSKGLFGRRRRKALEGKKPRKRVNREPTLQDFWERHREEMGMRYEIPLRNRRVPGRMSMARAKARARKQK</sequence>
<dbReference type="SUPFAM" id="SSF144083">
    <property type="entry name" value="Magnesium transport protein CorA, transmembrane region"/>
    <property type="match status" value="1"/>
</dbReference>
<dbReference type="InterPro" id="IPR045863">
    <property type="entry name" value="CorA_TM1_TM2"/>
</dbReference>
<organism evidence="9 10">
    <name type="scientific">Cytospora mali</name>
    <name type="common">Apple Valsa canker fungus</name>
    <name type="synonym">Valsa mali</name>
    <dbReference type="NCBI Taxonomy" id="578113"/>
    <lineage>
        <taxon>Eukaryota</taxon>
        <taxon>Fungi</taxon>
        <taxon>Dikarya</taxon>
        <taxon>Ascomycota</taxon>
        <taxon>Pezizomycotina</taxon>
        <taxon>Sordariomycetes</taxon>
        <taxon>Sordariomycetidae</taxon>
        <taxon>Diaporthales</taxon>
        <taxon>Cytosporaceae</taxon>
        <taxon>Cytospora</taxon>
    </lineage>
</organism>